<reference evidence="7" key="1">
    <citation type="submission" date="2022-04" db="EMBL/GenBank/DDBJ databases">
        <authorList>
            <person name="Forde T."/>
        </authorList>
    </citation>
    <scope>NUCLEOTIDE SEQUENCE</scope>
    <source>
        <strain evidence="7">A18Y016a</strain>
        <strain evidence="8">A18Y020d</strain>
    </source>
</reference>
<dbReference type="InterPro" id="IPR029752">
    <property type="entry name" value="D-isomer_DH_CS1"/>
</dbReference>
<dbReference type="Gene3D" id="3.40.50.720">
    <property type="entry name" value="NAD(P)-binding Rossmann-like Domain"/>
    <property type="match status" value="2"/>
</dbReference>
<dbReference type="PRINTS" id="PR00411">
    <property type="entry name" value="PNDRDTASEI"/>
</dbReference>
<dbReference type="InterPro" id="IPR036291">
    <property type="entry name" value="NAD(P)-bd_dom_sf"/>
</dbReference>
<accession>A0AAU9VDA2</accession>
<dbReference type="EMBL" id="OW659477">
    <property type="protein sequence ID" value="CAH2760429.1"/>
    <property type="molecule type" value="Genomic_DNA"/>
</dbReference>
<dbReference type="GO" id="GO:0051287">
    <property type="term" value="F:NAD binding"/>
    <property type="evidence" value="ECO:0007669"/>
    <property type="project" value="InterPro"/>
</dbReference>
<evidence type="ECO:0000313" key="7">
    <source>
        <dbReference type="EMBL" id="CAH2760429.1"/>
    </source>
</evidence>
<protein>
    <submittedName>
        <fullName evidence="7">D-2-hydroxyacid dehydrogenase</fullName>
        <ecNumber evidence="7">1.1.1.28</ecNumber>
    </submittedName>
</protein>
<dbReference type="CDD" id="cd12186">
    <property type="entry name" value="LDH"/>
    <property type="match status" value="1"/>
</dbReference>
<dbReference type="InterPro" id="IPR006139">
    <property type="entry name" value="D-isomer_2_OHA_DH_cat_dom"/>
</dbReference>
<organism evidence="7 10">
    <name type="scientific">Erysipelothrix amsterdamensis</name>
    <dbReference type="NCBI Taxonomy" id="2929157"/>
    <lineage>
        <taxon>Bacteria</taxon>
        <taxon>Bacillati</taxon>
        <taxon>Bacillota</taxon>
        <taxon>Erysipelotrichia</taxon>
        <taxon>Erysipelotrichales</taxon>
        <taxon>Erysipelotrichaceae</taxon>
        <taxon>Erysipelothrix</taxon>
    </lineage>
</organism>
<dbReference type="InterPro" id="IPR006140">
    <property type="entry name" value="D-isomer_DH_NAD-bd"/>
</dbReference>
<dbReference type="PROSITE" id="PS00670">
    <property type="entry name" value="D_2_HYDROXYACID_DH_2"/>
    <property type="match status" value="1"/>
</dbReference>
<dbReference type="NCBIfam" id="NF006374">
    <property type="entry name" value="PRK08605.1"/>
    <property type="match status" value="1"/>
</dbReference>
<evidence type="ECO:0000313" key="10">
    <source>
        <dbReference type="Proteomes" id="UP001154111"/>
    </source>
</evidence>
<dbReference type="PROSITE" id="PS00065">
    <property type="entry name" value="D_2_HYDROXYACID_DH_1"/>
    <property type="match status" value="1"/>
</dbReference>
<dbReference type="GO" id="GO:0008720">
    <property type="term" value="F:D-lactate dehydrogenase (NAD+) activity"/>
    <property type="evidence" value="ECO:0007669"/>
    <property type="project" value="UniProtKB-EC"/>
</dbReference>
<proteinExistence type="inferred from homology"/>
<dbReference type="InterPro" id="IPR029753">
    <property type="entry name" value="D-isomer_DH_CS"/>
</dbReference>
<feature type="domain" description="D-isomer specific 2-hydroxyacid dehydrogenase catalytic" evidence="5">
    <location>
        <begin position="18"/>
        <end position="331"/>
    </location>
</feature>
<comment type="similarity">
    <text evidence="1 4">Belongs to the D-isomer specific 2-hydroxyacid dehydrogenase family.</text>
</comment>
<dbReference type="Pfam" id="PF02826">
    <property type="entry name" value="2-Hacid_dh_C"/>
    <property type="match status" value="1"/>
</dbReference>
<evidence type="ECO:0000259" key="6">
    <source>
        <dbReference type="Pfam" id="PF02826"/>
    </source>
</evidence>
<feature type="domain" description="D-isomer specific 2-hydroxyacid dehydrogenase NAD-binding" evidence="6">
    <location>
        <begin position="111"/>
        <end position="299"/>
    </location>
</feature>
<dbReference type="EC" id="1.1.1.28" evidence="7"/>
<evidence type="ECO:0000259" key="5">
    <source>
        <dbReference type="Pfam" id="PF00389"/>
    </source>
</evidence>
<dbReference type="InterPro" id="IPR058205">
    <property type="entry name" value="D-LDH-like"/>
</dbReference>
<dbReference type="PANTHER" id="PTHR43026">
    <property type="entry name" value="2-HYDROXYACID DEHYDROGENASE HOMOLOG 1-RELATED"/>
    <property type="match status" value="1"/>
</dbReference>
<evidence type="ECO:0000256" key="1">
    <source>
        <dbReference type="ARBA" id="ARBA00005854"/>
    </source>
</evidence>
<evidence type="ECO:0000256" key="4">
    <source>
        <dbReference type="RuleBase" id="RU003719"/>
    </source>
</evidence>
<evidence type="ECO:0000256" key="2">
    <source>
        <dbReference type="ARBA" id="ARBA00023002"/>
    </source>
</evidence>
<keyword evidence="9" id="KW-1185">Reference proteome</keyword>
<dbReference type="PANTHER" id="PTHR43026:SF1">
    <property type="entry name" value="2-HYDROXYACID DEHYDROGENASE HOMOLOG 1-RELATED"/>
    <property type="match status" value="1"/>
</dbReference>
<dbReference type="AlphaFoldDB" id="A0AAU9VDA2"/>
<evidence type="ECO:0000313" key="9">
    <source>
        <dbReference type="Proteomes" id="UP001154095"/>
    </source>
</evidence>
<dbReference type="RefSeq" id="WP_254006916.1">
    <property type="nucleotide sequence ID" value="NZ_OW659477.1"/>
</dbReference>
<keyword evidence="3" id="KW-0520">NAD</keyword>
<evidence type="ECO:0000256" key="3">
    <source>
        <dbReference type="ARBA" id="ARBA00023027"/>
    </source>
</evidence>
<dbReference type="EMBL" id="OW659496">
    <property type="protein sequence ID" value="CAH2763720.1"/>
    <property type="molecule type" value="Genomic_DNA"/>
</dbReference>
<evidence type="ECO:0000313" key="8">
    <source>
        <dbReference type="EMBL" id="CAH2763720.1"/>
    </source>
</evidence>
<dbReference type="Pfam" id="PF00389">
    <property type="entry name" value="2-Hacid_dh"/>
    <property type="match status" value="1"/>
</dbReference>
<dbReference type="PROSITE" id="PS00671">
    <property type="entry name" value="D_2_HYDROXYACID_DH_3"/>
    <property type="match status" value="1"/>
</dbReference>
<name>A0AAU9VDA2_9FIRM</name>
<dbReference type="Proteomes" id="UP001154111">
    <property type="component" value="Chromosome"/>
</dbReference>
<dbReference type="SUPFAM" id="SSF51735">
    <property type="entry name" value="NAD(P)-binding Rossmann-fold domains"/>
    <property type="match status" value="1"/>
</dbReference>
<dbReference type="SUPFAM" id="SSF52283">
    <property type="entry name" value="Formate/glycerate dehydrogenase catalytic domain-like"/>
    <property type="match status" value="1"/>
</dbReference>
<dbReference type="Proteomes" id="UP001154095">
    <property type="component" value="Chromosome"/>
</dbReference>
<keyword evidence="2 4" id="KW-0560">Oxidoreductase</keyword>
<sequence>MIKILCFNMNDERIPFAAAWAKEHDVVVDFCTESLTMENVDFVNGYDGITVAQVGAFDSKIFKALESRGIKQIAQRTAGYEIFDLEAAQEANIIVTNVGNYSPESIAEYTLMLALQLMRKSHKLDRKVEARDFRWMPEIRAKLMGESTVAIIGVGKIGYEVAKLFKGFGARVIGYDPYPKQGIEDLITFVESIEEAVAQADIVSLHMPAFANNYHLFDAKMFECMNEDAYLINCGRGTLVDTEALLDAVDQNIIAGAALDVYEYEAPYIPGKFTDDTIKDKVFLRLLNHEDVIFYHHCAYYTETSIRNMTQFALDATLEIITTGDSSYRVN</sequence>
<gene>
    <name evidence="7" type="primary">ldhD_1</name>
    <name evidence="8" type="synonym">ldhD_2</name>
    <name evidence="7" type="ORF">ERYAMS2_00052</name>
    <name evidence="8" type="ORF">ERYAMS_01610</name>
</gene>